<dbReference type="KEGG" id="mor:MOC_5601"/>
<accession>A0A089NZF3</accession>
<reference evidence="1 2" key="1">
    <citation type="journal article" date="2014" name="PLoS ONE">
        <title>Genome Information of Methylobacterium oryzae, a Plant-Probiotic Methylotroph in the Phyllosphere.</title>
        <authorList>
            <person name="Kwak M.J."/>
            <person name="Jeong H."/>
            <person name="Madhaiyan M."/>
            <person name="Lee Y."/>
            <person name="Sa T.M."/>
            <person name="Oh T.K."/>
            <person name="Kim J.F."/>
        </authorList>
    </citation>
    <scope>NUCLEOTIDE SEQUENCE [LARGE SCALE GENOMIC DNA]</scope>
    <source>
        <strain evidence="1 2">CBMB20</strain>
    </source>
</reference>
<name>A0A089NZF3_9HYPH</name>
<dbReference type="AlphaFoldDB" id="A0A089NZF3"/>
<sequence>MANESVEEATEKTYFGLTLAQHAERIRKLATERGLTGDVFDRVTAKAVAMIPTVKVNDAAQR</sequence>
<evidence type="ECO:0000313" key="2">
    <source>
        <dbReference type="Proteomes" id="UP000029492"/>
    </source>
</evidence>
<dbReference type="HOGENOM" id="CLU_2899085_0_0_5"/>
<keyword evidence="2" id="KW-1185">Reference proteome</keyword>
<organism evidence="1 2">
    <name type="scientific">Methylobacterium oryzae CBMB20</name>
    <dbReference type="NCBI Taxonomy" id="693986"/>
    <lineage>
        <taxon>Bacteria</taxon>
        <taxon>Pseudomonadati</taxon>
        <taxon>Pseudomonadota</taxon>
        <taxon>Alphaproteobacteria</taxon>
        <taxon>Hyphomicrobiales</taxon>
        <taxon>Methylobacteriaceae</taxon>
        <taxon>Methylobacterium</taxon>
    </lineage>
</organism>
<evidence type="ECO:0000313" key="1">
    <source>
        <dbReference type="EMBL" id="AIQ93356.1"/>
    </source>
</evidence>
<dbReference type="RefSeq" id="WP_043760068.1">
    <property type="nucleotide sequence ID" value="NZ_CP003811.1"/>
</dbReference>
<gene>
    <name evidence="1" type="ORF">MOC_5601</name>
</gene>
<protein>
    <submittedName>
        <fullName evidence="1">Protein of unassigned function</fullName>
    </submittedName>
</protein>
<dbReference type="EMBL" id="CP003811">
    <property type="protein sequence ID" value="AIQ93356.1"/>
    <property type="molecule type" value="Genomic_DNA"/>
</dbReference>
<dbReference type="eggNOG" id="ENOG5030SJZ">
    <property type="taxonomic scope" value="Bacteria"/>
</dbReference>
<proteinExistence type="predicted"/>
<dbReference type="Proteomes" id="UP000029492">
    <property type="component" value="Chromosome"/>
</dbReference>